<gene>
    <name evidence="1" type="ORF">TM448A01077_0012</name>
</gene>
<reference evidence="1" key="1">
    <citation type="submission" date="2020-03" db="EMBL/GenBank/DDBJ databases">
        <title>The deep terrestrial virosphere.</title>
        <authorList>
            <person name="Holmfeldt K."/>
            <person name="Nilsson E."/>
            <person name="Simone D."/>
            <person name="Lopez-Fernandez M."/>
            <person name="Wu X."/>
            <person name="de Brujin I."/>
            <person name="Lundin D."/>
            <person name="Andersson A."/>
            <person name="Bertilsson S."/>
            <person name="Dopson M."/>
        </authorList>
    </citation>
    <scope>NUCLEOTIDE SEQUENCE</scope>
    <source>
        <strain evidence="1">TM448A01077</strain>
    </source>
</reference>
<evidence type="ECO:0008006" key="2">
    <source>
        <dbReference type="Google" id="ProtNLM"/>
    </source>
</evidence>
<dbReference type="NCBIfam" id="NF033394">
    <property type="entry name" value="capsid_maj_Podo"/>
    <property type="match status" value="1"/>
</dbReference>
<dbReference type="InterPro" id="IPR049718">
    <property type="entry name" value="AKO59007-like"/>
</dbReference>
<protein>
    <recommendedName>
        <fullName evidence="2">Capsid protein</fullName>
    </recommendedName>
</protein>
<accession>A0A6H1ZMZ8</accession>
<proteinExistence type="predicted"/>
<dbReference type="AlphaFoldDB" id="A0A6H1ZMZ8"/>
<name>A0A6H1ZMZ8_9ZZZZ</name>
<dbReference type="EMBL" id="MT144097">
    <property type="protein sequence ID" value="QJA48697.1"/>
    <property type="molecule type" value="Genomic_DNA"/>
</dbReference>
<evidence type="ECO:0000313" key="1">
    <source>
        <dbReference type="EMBL" id="QJA48697.1"/>
    </source>
</evidence>
<organism evidence="1">
    <name type="scientific">viral metagenome</name>
    <dbReference type="NCBI Taxonomy" id="1070528"/>
    <lineage>
        <taxon>unclassified sequences</taxon>
        <taxon>metagenomes</taxon>
        <taxon>organismal metagenomes</taxon>
    </lineage>
</organism>
<sequence>MASDLSLGEFGALAEKIVLSGAIADCVWENAETLDVIRKHKLHRTGVELTADNKWMLKHKNVGTGGTWGGRGQVHELNPESIEDQAHLPVVELEETVAMYQKDLDDNETSTRNIANILVSRVESATTKISNNINSTFYNDGTNPLEPVGFKSSISSSGSYAGITRSTDTYWQSLVYSTGYATRTFANLADITDKTNYIRNVFGVFQTALQQRRGYGVVPNLKNYICLAPPGFLLAYKNAVDNYLQVNYGQHKSVDLATNMVEFAGVPIYADPDNESDTYAYIYLLPADGKNFQVLFGKQRGFTMQKNGIVGWSGWSKLTPRQSAFGGMLRLRMCVVNKVPGICGVMYCEGSTVSTVSIA</sequence>